<dbReference type="PROSITE" id="PS00375">
    <property type="entry name" value="UDPGT"/>
    <property type="match status" value="1"/>
</dbReference>
<evidence type="ECO:0000256" key="5">
    <source>
        <dbReference type="RuleBase" id="RU362057"/>
    </source>
</evidence>
<dbReference type="GO" id="GO:0008194">
    <property type="term" value="F:UDP-glycosyltransferase activity"/>
    <property type="evidence" value="ECO:0007669"/>
    <property type="project" value="InterPro"/>
</dbReference>
<evidence type="ECO:0000256" key="3">
    <source>
        <dbReference type="ARBA" id="ARBA00022679"/>
    </source>
</evidence>
<dbReference type="EMBL" id="GCKF01047075">
    <property type="protein sequence ID" value="JAG93362.1"/>
    <property type="molecule type" value="Transcribed_RNA"/>
</dbReference>
<name>A0A0D6QUF4_ARACU</name>
<dbReference type="FunFam" id="3.40.50.2000:FF:000056">
    <property type="entry name" value="Glycosyltransferase"/>
    <property type="match status" value="1"/>
</dbReference>
<dbReference type="EMBL" id="GCKF01047077">
    <property type="protein sequence ID" value="JAG93360.1"/>
    <property type="molecule type" value="Transcribed_RNA"/>
</dbReference>
<evidence type="ECO:0000256" key="2">
    <source>
        <dbReference type="ARBA" id="ARBA00022676"/>
    </source>
</evidence>
<reference evidence="6" key="1">
    <citation type="submission" date="2015-03" db="EMBL/GenBank/DDBJ databases">
        <title>A transcriptome of Araucaria cunninghamii, an australian fine timber species.</title>
        <authorList>
            <person name="Jing Yi C.J.Y."/>
            <person name="Yin San L.Y.S."/>
            <person name="Abdul Karim S.S."/>
            <person name="Wan Azmi N.N."/>
            <person name="Hercus R.R."/>
            <person name="Croft L.L."/>
        </authorList>
    </citation>
    <scope>NUCLEOTIDE SEQUENCE</scope>
    <source>
        <strain evidence="6">MI0301</strain>
        <tissue evidence="6">Leaf</tissue>
    </source>
</reference>
<dbReference type="Gene3D" id="3.40.50.2000">
    <property type="entry name" value="Glycogen Phosphorylase B"/>
    <property type="match status" value="2"/>
</dbReference>
<dbReference type="PANTHER" id="PTHR48046">
    <property type="entry name" value="UDP-GLYCOSYLTRANSFERASE 72E1"/>
    <property type="match status" value="1"/>
</dbReference>
<dbReference type="SUPFAM" id="SSF53756">
    <property type="entry name" value="UDP-Glycosyltransferase/glycogen phosphorylase"/>
    <property type="match status" value="1"/>
</dbReference>
<dbReference type="CDD" id="cd03784">
    <property type="entry name" value="GT1_Gtf-like"/>
    <property type="match status" value="1"/>
</dbReference>
<protein>
    <recommendedName>
        <fullName evidence="5">Glycosyltransferase</fullName>
        <ecNumber evidence="5">2.4.1.-</ecNumber>
    </recommendedName>
</protein>
<dbReference type="Pfam" id="PF00201">
    <property type="entry name" value="UDPGT"/>
    <property type="match status" value="1"/>
</dbReference>
<keyword evidence="3 4" id="KW-0808">Transferase</keyword>
<accession>A0A0D6QUF4</accession>
<keyword evidence="2 4" id="KW-0328">Glycosyltransferase</keyword>
<evidence type="ECO:0000313" key="6">
    <source>
        <dbReference type="EMBL" id="JAG93360.1"/>
    </source>
</evidence>
<comment type="similarity">
    <text evidence="1 4">Belongs to the UDP-glycosyltransferase family.</text>
</comment>
<dbReference type="EC" id="2.4.1.-" evidence="5"/>
<sequence length="460" mass="50407">MGSQKSHIVLFPSVGMGHLIPFFEFAKSMAIDHDFSVTFIMSQWMVSPSQTAHTRRLASLGLDIRFVDLPPPDEEGDQESHHLIRVFNGTEKSTGPVKEVLRTLGNVCAFVTDLFCTAVLEASAALGIPGYILFVVSATNACLMFFHPTLDAETTESLADTDEPVDIPGLPSMPPRYFPDPMQHRADPIYGLFLRHSHRLCKANGILINTFQDLESGSIRALESGVLLPAGVAKMPDIYPIGPLIATPEETEKDECLEWLDRQPPASVIFVSFGSVGFLSVPQMRELALGLEASGHRFLWVLRKPPALAGADVAELLPPGFESRTRDRGLVVSTWVSQIPVLAHKATGGFLSHCGWNSVLESVSLGVPMIAWPLQAEQRTTAFFLTREIGVAIEVEWEADGWVAREKVERVARELMEGEGGRKVKARAAELKESARRAVEGSSKEALAAVTARWKSRATE</sequence>
<evidence type="ECO:0000256" key="1">
    <source>
        <dbReference type="ARBA" id="ARBA00009995"/>
    </source>
</evidence>
<proteinExistence type="inferred from homology"/>
<dbReference type="EMBL" id="GCKF01047076">
    <property type="protein sequence ID" value="JAG93361.1"/>
    <property type="molecule type" value="Transcribed_RNA"/>
</dbReference>
<dbReference type="AlphaFoldDB" id="A0A0D6QUF4"/>
<dbReference type="InterPro" id="IPR035595">
    <property type="entry name" value="UDP_glycos_trans_CS"/>
</dbReference>
<dbReference type="PANTHER" id="PTHR48046:SF1">
    <property type="entry name" value="GLYCOSYLTRANSFERASE-RELATED"/>
    <property type="match status" value="1"/>
</dbReference>
<dbReference type="InterPro" id="IPR002213">
    <property type="entry name" value="UDP_glucos_trans"/>
</dbReference>
<organism evidence="6">
    <name type="scientific">Araucaria cunninghamii</name>
    <name type="common">Hoop pine</name>
    <name type="synonym">Moreton Bay pine</name>
    <dbReference type="NCBI Taxonomy" id="56994"/>
    <lineage>
        <taxon>Eukaryota</taxon>
        <taxon>Viridiplantae</taxon>
        <taxon>Streptophyta</taxon>
        <taxon>Embryophyta</taxon>
        <taxon>Tracheophyta</taxon>
        <taxon>Spermatophyta</taxon>
        <taxon>Pinopsida</taxon>
        <taxon>Pinidae</taxon>
        <taxon>Conifers II</taxon>
        <taxon>Araucariales</taxon>
        <taxon>Araucariaceae</taxon>
        <taxon>Araucaria</taxon>
    </lineage>
</organism>
<evidence type="ECO:0000256" key="4">
    <source>
        <dbReference type="RuleBase" id="RU003718"/>
    </source>
</evidence>